<reference evidence="6" key="1">
    <citation type="journal article" date="2018" name="Nat. Microbiol.">
        <title>Leveraging single-cell genomics to expand the fungal tree of life.</title>
        <authorList>
            <person name="Ahrendt S.R."/>
            <person name="Quandt C.A."/>
            <person name="Ciobanu D."/>
            <person name="Clum A."/>
            <person name="Salamov A."/>
            <person name="Andreopoulos B."/>
            <person name="Cheng J.F."/>
            <person name="Woyke T."/>
            <person name="Pelin A."/>
            <person name="Henrissat B."/>
            <person name="Reynolds N.K."/>
            <person name="Benny G.L."/>
            <person name="Smith M.E."/>
            <person name="James T.Y."/>
            <person name="Grigoriev I.V."/>
        </authorList>
    </citation>
    <scope>NUCLEOTIDE SEQUENCE [LARGE SCALE GENOMIC DNA]</scope>
    <source>
        <strain evidence="6">RSA 1356</strain>
    </source>
</reference>
<dbReference type="AlphaFoldDB" id="A0A4P9XRH8"/>
<evidence type="ECO:0000313" key="6">
    <source>
        <dbReference type="Proteomes" id="UP000271241"/>
    </source>
</evidence>
<evidence type="ECO:0000256" key="2">
    <source>
        <dbReference type="ARBA" id="ARBA00022598"/>
    </source>
</evidence>
<dbReference type="EMBL" id="KZ992577">
    <property type="protein sequence ID" value="RKP08694.1"/>
    <property type="molecule type" value="Genomic_DNA"/>
</dbReference>
<dbReference type="OrthoDB" id="10253115at2759"/>
<dbReference type="SUPFAM" id="SSF56801">
    <property type="entry name" value="Acetyl-CoA synthetase-like"/>
    <property type="match status" value="1"/>
</dbReference>
<proteinExistence type="inferred from homology"/>
<dbReference type="Gene3D" id="3.40.50.12780">
    <property type="entry name" value="N-terminal domain of ligase-like"/>
    <property type="match status" value="1"/>
</dbReference>
<comment type="similarity">
    <text evidence="1">Belongs to the ATP-dependent AMP-binding enzyme family.</text>
</comment>
<dbReference type="Gene3D" id="3.30.300.30">
    <property type="match status" value="1"/>
</dbReference>
<dbReference type="PANTHER" id="PTHR24096:SF149">
    <property type="entry name" value="AMP-BINDING DOMAIN-CONTAINING PROTEIN-RELATED"/>
    <property type="match status" value="1"/>
</dbReference>
<evidence type="ECO:0000256" key="1">
    <source>
        <dbReference type="ARBA" id="ARBA00006432"/>
    </source>
</evidence>
<accession>A0A4P9XRH8</accession>
<feature type="domain" description="AMP-dependent synthetase/ligase" evidence="3">
    <location>
        <begin position="32"/>
        <end position="403"/>
    </location>
</feature>
<evidence type="ECO:0000259" key="3">
    <source>
        <dbReference type="Pfam" id="PF00501"/>
    </source>
</evidence>
<feature type="domain" description="AMP-binding enzyme C-terminal" evidence="4">
    <location>
        <begin position="455"/>
        <end position="533"/>
    </location>
</feature>
<dbReference type="STRING" id="78915.A0A4P9XRH8"/>
<dbReference type="CDD" id="cd05911">
    <property type="entry name" value="Firefly_Luc_like"/>
    <property type="match status" value="1"/>
</dbReference>
<name>A0A4P9XRH8_9FUNG</name>
<dbReference type="InterPro" id="IPR025110">
    <property type="entry name" value="AMP-bd_C"/>
</dbReference>
<dbReference type="GO" id="GO:0016405">
    <property type="term" value="F:CoA-ligase activity"/>
    <property type="evidence" value="ECO:0007669"/>
    <property type="project" value="TreeGrafter"/>
</dbReference>
<dbReference type="InterPro" id="IPR045851">
    <property type="entry name" value="AMP-bd_C_sf"/>
</dbReference>
<dbReference type="InterPro" id="IPR000873">
    <property type="entry name" value="AMP-dep_synth/lig_dom"/>
</dbReference>
<keyword evidence="6" id="KW-1185">Reference proteome</keyword>
<dbReference type="InterPro" id="IPR020845">
    <property type="entry name" value="AMP-binding_CS"/>
</dbReference>
<dbReference type="PROSITE" id="PS00455">
    <property type="entry name" value="AMP_BINDING"/>
    <property type="match status" value="1"/>
</dbReference>
<organism evidence="5 6">
    <name type="scientific">Thamnocephalis sphaerospora</name>
    <dbReference type="NCBI Taxonomy" id="78915"/>
    <lineage>
        <taxon>Eukaryota</taxon>
        <taxon>Fungi</taxon>
        <taxon>Fungi incertae sedis</taxon>
        <taxon>Zoopagomycota</taxon>
        <taxon>Zoopagomycotina</taxon>
        <taxon>Zoopagomycetes</taxon>
        <taxon>Zoopagales</taxon>
        <taxon>Sigmoideomycetaceae</taxon>
        <taxon>Thamnocephalis</taxon>
    </lineage>
</organism>
<keyword evidence="2" id="KW-0436">Ligase</keyword>
<evidence type="ECO:0000259" key="4">
    <source>
        <dbReference type="Pfam" id="PF13193"/>
    </source>
</evidence>
<gene>
    <name evidence="5" type="ORF">THASP1DRAFT_34596</name>
</gene>
<evidence type="ECO:0008006" key="7">
    <source>
        <dbReference type="Google" id="ProtNLM"/>
    </source>
</evidence>
<dbReference type="Pfam" id="PF00501">
    <property type="entry name" value="AMP-binding"/>
    <property type="match status" value="1"/>
</dbReference>
<sequence>MLYRSKLPDVEVPREDVFHFLFERPDRRSGEHAELLIDAHSTRRMTAGQLRKASLCFAGGLQQKLGTQDGQVLAIFSCNDFDYPAVVFGSLAAGLTVTTANPACHTHELVHQLRNSNAKYIVAGFDVLSVAKEAAAEMGIPAAHVVVMGARGPDDAEPLHASGHITVGALLAAQPISTPVRLAPAETVTRTAYLCYSSGTTGRPKGVELTHYNVVANLLQCVAVESENWRQRPAATEVHVCMLPLYHAYALLVELNTAILRRSAAIVMRHFQLESLLQLIQRHRVTMLYIVPPICLMFAKDPLVDKYDLSSLRDVISAAAPLGVDVVEAVHKRLGIRVRQAYGMTEAAPIILMSPAGDVSDRSAGILLPNQEARIIDLDGNDVAPGETGELCVRGPNVMKGYLNNPAATTEIIDTNGFLHTGDIVRIDSSGRFYVVDRIKELIKYKGFQVAPADLEAILQKHNAVADAAVIGIQCKEQATELPKAYVALKPSHHGKISELELVAYVDARVAAHKRLRGGVEFIDVIPRSPSGKILRRLLRERSIGRPVGVAHL</sequence>
<evidence type="ECO:0000313" key="5">
    <source>
        <dbReference type="EMBL" id="RKP08694.1"/>
    </source>
</evidence>
<dbReference type="PANTHER" id="PTHR24096">
    <property type="entry name" value="LONG-CHAIN-FATTY-ACID--COA LIGASE"/>
    <property type="match status" value="1"/>
</dbReference>
<dbReference type="Proteomes" id="UP000271241">
    <property type="component" value="Unassembled WGS sequence"/>
</dbReference>
<dbReference type="Pfam" id="PF13193">
    <property type="entry name" value="AMP-binding_C"/>
    <property type="match status" value="1"/>
</dbReference>
<dbReference type="InterPro" id="IPR042099">
    <property type="entry name" value="ANL_N_sf"/>
</dbReference>
<protein>
    <recommendedName>
        <fullName evidence="7">4-coumarate-CoA ligase</fullName>
    </recommendedName>
</protein>